<protein>
    <submittedName>
        <fullName evidence="1">Uncharacterized protein</fullName>
    </submittedName>
</protein>
<evidence type="ECO:0000313" key="2">
    <source>
        <dbReference type="Proteomes" id="UP000054630"/>
    </source>
</evidence>
<gene>
    <name evidence="1" type="ORF">T07_9214</name>
</gene>
<keyword evidence="2" id="KW-1185">Reference proteome</keyword>
<dbReference type="AlphaFoldDB" id="A0A0V0S4C9"/>
<comment type="caution">
    <text evidence="1">The sequence shown here is derived from an EMBL/GenBank/DDBJ whole genome shotgun (WGS) entry which is preliminary data.</text>
</comment>
<dbReference type="EMBL" id="JYDL01000038">
    <property type="protein sequence ID" value="KRX21564.1"/>
    <property type="molecule type" value="Genomic_DNA"/>
</dbReference>
<reference evidence="1 2" key="1">
    <citation type="submission" date="2015-01" db="EMBL/GenBank/DDBJ databases">
        <title>Evolution of Trichinella species and genotypes.</title>
        <authorList>
            <person name="Korhonen P.K."/>
            <person name="Edoardo P."/>
            <person name="Giuseppe L.R."/>
            <person name="Gasser R.B."/>
        </authorList>
    </citation>
    <scope>NUCLEOTIDE SEQUENCE [LARGE SCALE GENOMIC DNA]</scope>
    <source>
        <strain evidence="1">ISS37</strain>
    </source>
</reference>
<name>A0A0V0S4C9_9BILA</name>
<accession>A0A0V0S4C9</accession>
<proteinExistence type="predicted"/>
<organism evidence="1 2">
    <name type="scientific">Trichinella nelsoni</name>
    <dbReference type="NCBI Taxonomy" id="6336"/>
    <lineage>
        <taxon>Eukaryota</taxon>
        <taxon>Metazoa</taxon>
        <taxon>Ecdysozoa</taxon>
        <taxon>Nematoda</taxon>
        <taxon>Enoplea</taxon>
        <taxon>Dorylaimia</taxon>
        <taxon>Trichinellida</taxon>
        <taxon>Trichinellidae</taxon>
        <taxon>Trichinella</taxon>
    </lineage>
</organism>
<sequence>MHIKKLVRKRTGYFRSGSTGLPSVKPCVKQQRNNAKFSRSIVFTKRFAMYYNVNELKLKIKYIWFQMYKIL</sequence>
<dbReference type="Proteomes" id="UP000054630">
    <property type="component" value="Unassembled WGS sequence"/>
</dbReference>
<evidence type="ECO:0000313" key="1">
    <source>
        <dbReference type="EMBL" id="KRX21564.1"/>
    </source>
</evidence>